<dbReference type="InterPro" id="IPR006140">
    <property type="entry name" value="D-isomer_DH_NAD-bd"/>
</dbReference>
<dbReference type="InterPro" id="IPR029752">
    <property type="entry name" value="D-isomer_DH_CS1"/>
</dbReference>
<dbReference type="InterPro" id="IPR006139">
    <property type="entry name" value="D-isomer_2_OHA_DH_cat_dom"/>
</dbReference>
<keyword evidence="2 4" id="KW-0560">Oxidoreductase</keyword>
<dbReference type="SUPFAM" id="SSF51735">
    <property type="entry name" value="NAD(P)-binding Rossmann-fold domains"/>
    <property type="match status" value="1"/>
</dbReference>
<proteinExistence type="inferred from homology"/>
<name>A0A8A4TXB5_SULCO</name>
<evidence type="ECO:0000313" key="8">
    <source>
        <dbReference type="Proteomes" id="UP000663929"/>
    </source>
</evidence>
<dbReference type="GO" id="GO:0008720">
    <property type="term" value="F:D-lactate dehydrogenase (NAD+) activity"/>
    <property type="evidence" value="ECO:0007669"/>
    <property type="project" value="TreeGrafter"/>
</dbReference>
<dbReference type="RefSeq" id="WP_237383714.1">
    <property type="nucleotide sequence ID" value="NZ_CP071793.1"/>
</dbReference>
<accession>A0A8A4TXB5</accession>
<dbReference type="InterPro" id="IPR058205">
    <property type="entry name" value="D-LDH-like"/>
</dbReference>
<evidence type="ECO:0000313" key="7">
    <source>
        <dbReference type="EMBL" id="QTD53612.1"/>
    </source>
</evidence>
<dbReference type="PANTHER" id="PTHR43026">
    <property type="entry name" value="2-HYDROXYACID DEHYDROGENASE HOMOLOG 1-RELATED"/>
    <property type="match status" value="1"/>
</dbReference>
<evidence type="ECO:0000256" key="4">
    <source>
        <dbReference type="RuleBase" id="RU003719"/>
    </source>
</evidence>
<evidence type="ECO:0000256" key="2">
    <source>
        <dbReference type="ARBA" id="ARBA00023002"/>
    </source>
</evidence>
<dbReference type="Pfam" id="PF02826">
    <property type="entry name" value="2-Hacid_dh_C"/>
    <property type="match status" value="1"/>
</dbReference>
<dbReference type="PROSITE" id="PS00065">
    <property type="entry name" value="D_2_HYDROXYACID_DH_1"/>
    <property type="match status" value="1"/>
</dbReference>
<dbReference type="KEGG" id="scor:J3U87_14250"/>
<dbReference type="SUPFAM" id="SSF52283">
    <property type="entry name" value="Formate/glycerate dehydrogenase catalytic domain-like"/>
    <property type="match status" value="1"/>
</dbReference>
<protein>
    <submittedName>
        <fullName evidence="7">2-hydroxyacid dehydrogenase</fullName>
    </submittedName>
</protein>
<dbReference type="CDD" id="cd12183">
    <property type="entry name" value="LDH_like_2"/>
    <property type="match status" value="1"/>
</dbReference>
<organism evidence="7 8">
    <name type="scientific">Sulfidibacter corallicola</name>
    <dbReference type="NCBI Taxonomy" id="2818388"/>
    <lineage>
        <taxon>Bacteria</taxon>
        <taxon>Pseudomonadati</taxon>
        <taxon>Acidobacteriota</taxon>
        <taxon>Holophagae</taxon>
        <taxon>Acanthopleuribacterales</taxon>
        <taxon>Acanthopleuribacteraceae</taxon>
        <taxon>Sulfidibacter</taxon>
    </lineage>
</organism>
<dbReference type="Proteomes" id="UP000663929">
    <property type="component" value="Chromosome"/>
</dbReference>
<feature type="domain" description="D-isomer specific 2-hydroxyacid dehydrogenase NAD-binding" evidence="6">
    <location>
        <begin position="110"/>
        <end position="296"/>
    </location>
</feature>
<dbReference type="InterPro" id="IPR029753">
    <property type="entry name" value="D-isomer_DH_CS"/>
</dbReference>
<comment type="similarity">
    <text evidence="1 4">Belongs to the D-isomer specific 2-hydroxyacid dehydrogenase family.</text>
</comment>
<evidence type="ECO:0000256" key="1">
    <source>
        <dbReference type="ARBA" id="ARBA00005854"/>
    </source>
</evidence>
<evidence type="ECO:0000259" key="6">
    <source>
        <dbReference type="Pfam" id="PF02826"/>
    </source>
</evidence>
<dbReference type="GO" id="GO:0051287">
    <property type="term" value="F:NAD binding"/>
    <property type="evidence" value="ECO:0007669"/>
    <property type="project" value="InterPro"/>
</dbReference>
<dbReference type="PROSITE" id="PS00671">
    <property type="entry name" value="D_2_HYDROXYACID_DH_3"/>
    <property type="match status" value="1"/>
</dbReference>
<dbReference type="AlphaFoldDB" id="A0A8A4TXB5"/>
<gene>
    <name evidence="7" type="ORF">J3U87_14250</name>
</gene>
<dbReference type="PANTHER" id="PTHR43026:SF1">
    <property type="entry name" value="2-HYDROXYACID DEHYDROGENASE HOMOLOG 1-RELATED"/>
    <property type="match status" value="1"/>
</dbReference>
<evidence type="ECO:0000256" key="3">
    <source>
        <dbReference type="ARBA" id="ARBA00023027"/>
    </source>
</evidence>
<evidence type="ECO:0000259" key="5">
    <source>
        <dbReference type="Pfam" id="PF00389"/>
    </source>
</evidence>
<dbReference type="Pfam" id="PF00389">
    <property type="entry name" value="2-Hacid_dh"/>
    <property type="match status" value="1"/>
</dbReference>
<dbReference type="EMBL" id="CP071793">
    <property type="protein sequence ID" value="QTD53612.1"/>
    <property type="molecule type" value="Genomic_DNA"/>
</dbReference>
<reference evidence="7" key="1">
    <citation type="submission" date="2021-03" db="EMBL/GenBank/DDBJ databases">
        <title>Acanthopleuribacteraceae sp. M133.</title>
        <authorList>
            <person name="Wang G."/>
        </authorList>
    </citation>
    <scope>NUCLEOTIDE SEQUENCE</scope>
    <source>
        <strain evidence="7">M133</strain>
    </source>
</reference>
<keyword evidence="8" id="KW-1185">Reference proteome</keyword>
<dbReference type="Gene3D" id="3.40.50.720">
    <property type="entry name" value="NAD(P)-binding Rossmann-like Domain"/>
    <property type="match status" value="2"/>
</dbReference>
<dbReference type="PROSITE" id="PS00670">
    <property type="entry name" value="D_2_HYDROXYACID_DH_2"/>
    <property type="match status" value="1"/>
</dbReference>
<sequence>MRLLFFSTKSYEQALFTEQLDSSRHSFTFLEPRLTLETVPLVTEAEAVCVFVNDELNEKVLAELAERGVRLVLLRCAGFNQVDLVAAERLGLQVARVPEYSPHAVAEHTLALMLSLNRRTHRAYLRTREFNFNLAGLMGFDLYGKRVGIVGFGKIGCCVARIMQGLGCDVRVHDPFAAEPAPEGIRFSELAPLLETSDVITLHCPLNPDTHHLIDGAAFAQMKPGVMLINTSRGGLVDAKAAIAALKSGKLGYLGLDVYEEEADLFFQDLSDRVIPDDVFARLMTFPNVLITAHQAFFTREAMARIVSTTLANLDGFERGAVPQENLVTACRRQGS</sequence>
<feature type="domain" description="D-isomer specific 2-hydroxyacid dehydrogenase catalytic" evidence="5">
    <location>
        <begin position="5"/>
        <end position="325"/>
    </location>
</feature>
<dbReference type="InterPro" id="IPR036291">
    <property type="entry name" value="NAD(P)-bd_dom_sf"/>
</dbReference>
<keyword evidence="3" id="KW-0520">NAD</keyword>